<dbReference type="EMBL" id="MH591087">
    <property type="protein sequence ID" value="AYC64023.1"/>
    <property type="molecule type" value="Genomic_DNA"/>
</dbReference>
<sequence length="136" mass="15586">MPAQSPLLMIFTEILKTRKEILQIQKFKNSIFANRFVFFNYDLYGAVTGRITTCNYPIQASPSALRKTIIPNASLGNIFIVADVSQEEVRILTQISKDEALLKILQNNLDFHTFTASILTGMEYDEQSEKKLCQRY</sequence>
<dbReference type="Pfam" id="PF00476">
    <property type="entry name" value="DNA_pol_A"/>
    <property type="match status" value="1"/>
</dbReference>
<evidence type="ECO:0000313" key="2">
    <source>
        <dbReference type="EMBL" id="AYC64023.1"/>
    </source>
</evidence>
<geneLocation type="chloroplast" evidence="2"/>
<dbReference type="GO" id="GO:0003887">
    <property type="term" value="F:DNA-directed DNA polymerase activity"/>
    <property type="evidence" value="ECO:0007669"/>
    <property type="project" value="InterPro"/>
</dbReference>
<dbReference type="GO" id="GO:0006260">
    <property type="term" value="P:DNA replication"/>
    <property type="evidence" value="ECO:0007669"/>
    <property type="project" value="InterPro"/>
</dbReference>
<reference evidence="2" key="1">
    <citation type="submission" date="2018-07" db="EMBL/GenBank/DDBJ databases">
        <authorList>
            <person name="Quirk P.G."/>
            <person name="Krulwich T.A."/>
        </authorList>
    </citation>
    <scope>NUCLEOTIDE SEQUENCE</scope>
</reference>
<dbReference type="InterPro" id="IPR001098">
    <property type="entry name" value="DNA-dir_DNA_pol_A_palm_dom"/>
</dbReference>
<dbReference type="AlphaFoldDB" id="A0A386AXC7"/>
<dbReference type="Gene3D" id="3.30.70.370">
    <property type="match status" value="1"/>
</dbReference>
<feature type="domain" description="DNA-directed DNA polymerase family A palm" evidence="1">
    <location>
        <begin position="24"/>
        <end position="129"/>
    </location>
</feature>
<evidence type="ECO:0000259" key="1">
    <source>
        <dbReference type="Pfam" id="PF00476"/>
    </source>
</evidence>
<dbReference type="SUPFAM" id="SSF56672">
    <property type="entry name" value="DNA/RNA polymerases"/>
    <property type="match status" value="1"/>
</dbReference>
<name>A0A386AXC7_9CHLO</name>
<gene>
    <name evidence="2" type="primary">orf136</name>
</gene>
<dbReference type="InterPro" id="IPR043502">
    <property type="entry name" value="DNA/RNA_pol_sf"/>
</dbReference>
<dbReference type="Gene3D" id="1.10.150.20">
    <property type="entry name" value="5' to 3' exonuclease, C-terminal subdomain"/>
    <property type="match status" value="1"/>
</dbReference>
<keyword evidence="2" id="KW-0150">Chloroplast</keyword>
<organism evidence="2">
    <name type="scientific">Halimeda micronesica</name>
    <dbReference type="NCBI Taxonomy" id="170426"/>
    <lineage>
        <taxon>Eukaryota</taxon>
        <taxon>Viridiplantae</taxon>
        <taxon>Chlorophyta</taxon>
        <taxon>core chlorophytes</taxon>
        <taxon>Ulvophyceae</taxon>
        <taxon>TCBD clade</taxon>
        <taxon>Bryopsidales</taxon>
        <taxon>Halimedineae</taxon>
        <taxon>Halimedaceae</taxon>
        <taxon>Halimedeae</taxon>
        <taxon>Halimeda</taxon>
    </lineage>
</organism>
<protein>
    <recommendedName>
        <fullName evidence="1">DNA-directed DNA polymerase family A palm domain-containing protein</fullName>
    </recommendedName>
</protein>
<reference evidence="2" key="2">
    <citation type="journal article" date="2019" name="Mol. Phylogenet. Evol.">
        <title>Reassessment of the classification of bryopsidales (chlorophyta) based on chloroplast phylogenomic analyses.</title>
        <authorList>
            <person name="Cremen M.C."/>
            <person name="Leliaert F."/>
            <person name="West J."/>
            <person name="Lam D.W."/>
            <person name="Shimada S."/>
            <person name="Lopez-Bautista J.M."/>
            <person name="Verbruggen H."/>
        </authorList>
    </citation>
    <scope>NUCLEOTIDE SEQUENCE</scope>
</reference>
<proteinExistence type="predicted"/>
<keyword evidence="2" id="KW-0934">Plastid</keyword>
<dbReference type="GO" id="GO:0003677">
    <property type="term" value="F:DNA binding"/>
    <property type="evidence" value="ECO:0007669"/>
    <property type="project" value="InterPro"/>
</dbReference>
<accession>A0A386AXC7</accession>